<dbReference type="SUPFAM" id="SSF50494">
    <property type="entry name" value="Trypsin-like serine proteases"/>
    <property type="match status" value="1"/>
</dbReference>
<dbReference type="AlphaFoldDB" id="A0A1L9T2M8"/>
<organism evidence="1 2">
    <name type="scientific">Aspergillus sydowii CBS 593.65</name>
    <dbReference type="NCBI Taxonomy" id="1036612"/>
    <lineage>
        <taxon>Eukaryota</taxon>
        <taxon>Fungi</taxon>
        <taxon>Dikarya</taxon>
        <taxon>Ascomycota</taxon>
        <taxon>Pezizomycotina</taxon>
        <taxon>Eurotiomycetes</taxon>
        <taxon>Eurotiomycetidae</taxon>
        <taxon>Eurotiales</taxon>
        <taxon>Aspergillaceae</taxon>
        <taxon>Aspergillus</taxon>
        <taxon>Aspergillus subgen. Nidulantes</taxon>
    </lineage>
</organism>
<reference evidence="2" key="1">
    <citation type="journal article" date="2017" name="Genome Biol.">
        <title>Comparative genomics reveals high biological diversity and specific adaptations in the industrially and medically important fungal genus Aspergillus.</title>
        <authorList>
            <person name="de Vries R.P."/>
            <person name="Riley R."/>
            <person name="Wiebenga A."/>
            <person name="Aguilar-Osorio G."/>
            <person name="Amillis S."/>
            <person name="Uchima C.A."/>
            <person name="Anderluh G."/>
            <person name="Asadollahi M."/>
            <person name="Askin M."/>
            <person name="Barry K."/>
            <person name="Battaglia E."/>
            <person name="Bayram O."/>
            <person name="Benocci T."/>
            <person name="Braus-Stromeyer S.A."/>
            <person name="Caldana C."/>
            <person name="Canovas D."/>
            <person name="Cerqueira G.C."/>
            <person name="Chen F."/>
            <person name="Chen W."/>
            <person name="Choi C."/>
            <person name="Clum A."/>
            <person name="Dos Santos R.A."/>
            <person name="Damasio A.R."/>
            <person name="Diallinas G."/>
            <person name="Emri T."/>
            <person name="Fekete E."/>
            <person name="Flipphi M."/>
            <person name="Freyberg S."/>
            <person name="Gallo A."/>
            <person name="Gournas C."/>
            <person name="Habgood R."/>
            <person name="Hainaut M."/>
            <person name="Harispe M.L."/>
            <person name="Henrissat B."/>
            <person name="Hilden K.S."/>
            <person name="Hope R."/>
            <person name="Hossain A."/>
            <person name="Karabika E."/>
            <person name="Karaffa L."/>
            <person name="Karanyi Z."/>
            <person name="Krasevec N."/>
            <person name="Kuo A."/>
            <person name="Kusch H."/>
            <person name="LaButti K."/>
            <person name="Lagendijk E.L."/>
            <person name="Lapidus A."/>
            <person name="Levasseur A."/>
            <person name="Lindquist E."/>
            <person name="Lipzen A."/>
            <person name="Logrieco A.F."/>
            <person name="MacCabe A."/>
            <person name="Maekelae M.R."/>
            <person name="Malavazi I."/>
            <person name="Melin P."/>
            <person name="Meyer V."/>
            <person name="Mielnichuk N."/>
            <person name="Miskei M."/>
            <person name="Molnar A.P."/>
            <person name="Mule G."/>
            <person name="Ngan C.Y."/>
            <person name="Orejas M."/>
            <person name="Orosz E."/>
            <person name="Ouedraogo J.P."/>
            <person name="Overkamp K.M."/>
            <person name="Park H.-S."/>
            <person name="Perrone G."/>
            <person name="Piumi F."/>
            <person name="Punt P.J."/>
            <person name="Ram A.F."/>
            <person name="Ramon A."/>
            <person name="Rauscher S."/>
            <person name="Record E."/>
            <person name="Riano-Pachon D.M."/>
            <person name="Robert V."/>
            <person name="Roehrig J."/>
            <person name="Ruller R."/>
            <person name="Salamov A."/>
            <person name="Salih N.S."/>
            <person name="Samson R.A."/>
            <person name="Sandor E."/>
            <person name="Sanguinetti M."/>
            <person name="Schuetze T."/>
            <person name="Sepcic K."/>
            <person name="Shelest E."/>
            <person name="Sherlock G."/>
            <person name="Sophianopoulou V."/>
            <person name="Squina F.M."/>
            <person name="Sun H."/>
            <person name="Susca A."/>
            <person name="Todd R.B."/>
            <person name="Tsang A."/>
            <person name="Unkles S.E."/>
            <person name="van de Wiele N."/>
            <person name="van Rossen-Uffink D."/>
            <person name="Oliveira J.V."/>
            <person name="Vesth T.C."/>
            <person name="Visser J."/>
            <person name="Yu J.-H."/>
            <person name="Zhou M."/>
            <person name="Andersen M.R."/>
            <person name="Archer D.B."/>
            <person name="Baker S.E."/>
            <person name="Benoit I."/>
            <person name="Brakhage A.A."/>
            <person name="Braus G.H."/>
            <person name="Fischer R."/>
            <person name="Frisvad J.C."/>
            <person name="Goldman G.H."/>
            <person name="Houbraken J."/>
            <person name="Oakley B."/>
            <person name="Pocsi I."/>
            <person name="Scazzocchio C."/>
            <person name="Seiboth B."/>
            <person name="vanKuyk P.A."/>
            <person name="Wortman J."/>
            <person name="Dyer P.S."/>
            <person name="Grigoriev I.V."/>
        </authorList>
    </citation>
    <scope>NUCLEOTIDE SEQUENCE [LARGE SCALE GENOMIC DNA]</scope>
    <source>
        <strain evidence="2">CBS 593.65</strain>
    </source>
</reference>
<sequence length="210" mass="23977">MTTWKTNNRYIRSFNADKEYMQEYLDEGRYRLGTVFAASGFREVSSTVSPNPTLLRTVRDWALIRPLPGRSLGKNNFAELSKLRHVQKMEFLRRGRNLDSAWILHKMGRRTGETIGRYNGLAEAMTSRRYVDGKLVVKATLEHTVISNDRKHIFELSGDSGAFVYTTTGQVVGMCFGGPEHAKFGYFTHIHDILDDIEKVTGAKDIRLKL</sequence>
<dbReference type="InterPro" id="IPR012985">
    <property type="entry name" value="Peptidase_S64_Ssy5"/>
</dbReference>
<dbReference type="VEuPathDB" id="FungiDB:ASPSYDRAFT_50480"/>
<dbReference type="GeneID" id="63764158"/>
<keyword evidence="2" id="KW-1185">Reference proteome</keyword>
<gene>
    <name evidence="1" type="ORF">ASPSYDRAFT_50480</name>
</gene>
<dbReference type="InterPro" id="IPR009003">
    <property type="entry name" value="Peptidase_S1_PA"/>
</dbReference>
<dbReference type="EMBL" id="KV878596">
    <property type="protein sequence ID" value="OJJ53702.1"/>
    <property type="molecule type" value="Genomic_DNA"/>
</dbReference>
<protein>
    <submittedName>
        <fullName evidence="1">Uncharacterized protein</fullName>
    </submittedName>
</protein>
<name>A0A1L9T2M8_9EURO</name>
<accession>A0A1L9T2M8</accession>
<dbReference type="RefSeq" id="XP_040697508.1">
    <property type="nucleotide sequence ID" value="XM_040848085.1"/>
</dbReference>
<dbReference type="Proteomes" id="UP000184356">
    <property type="component" value="Unassembled WGS sequence"/>
</dbReference>
<proteinExistence type="predicted"/>
<dbReference type="Pfam" id="PF08192">
    <property type="entry name" value="Peptidase_S64"/>
    <property type="match status" value="1"/>
</dbReference>
<evidence type="ECO:0000313" key="1">
    <source>
        <dbReference type="EMBL" id="OJJ53702.1"/>
    </source>
</evidence>
<evidence type="ECO:0000313" key="2">
    <source>
        <dbReference type="Proteomes" id="UP000184356"/>
    </source>
</evidence>
<dbReference type="STRING" id="1036612.A0A1L9T2M8"/>
<dbReference type="OrthoDB" id="5424209at2759"/>